<dbReference type="Proteomes" id="UP000070444">
    <property type="component" value="Unassembled WGS sequence"/>
</dbReference>
<dbReference type="GO" id="GO:0000105">
    <property type="term" value="P:L-histidine biosynthetic process"/>
    <property type="evidence" value="ECO:0007669"/>
    <property type="project" value="UniProtKB-UniRule"/>
</dbReference>
<reference evidence="10 11" key="1">
    <citation type="journal article" date="2015" name="Genome Biol. Evol.">
        <title>Phylogenomic analyses indicate that early fungi evolved digesting cell walls of algal ancestors of land plants.</title>
        <authorList>
            <person name="Chang Y."/>
            <person name="Wang S."/>
            <person name="Sekimoto S."/>
            <person name="Aerts A.L."/>
            <person name="Choi C."/>
            <person name="Clum A."/>
            <person name="LaButti K.M."/>
            <person name="Lindquist E.A."/>
            <person name="Yee Ngan C."/>
            <person name="Ohm R.A."/>
            <person name="Salamov A.A."/>
            <person name="Grigoriev I.V."/>
            <person name="Spatafora J.W."/>
            <person name="Berbee M.L."/>
        </authorList>
    </citation>
    <scope>NUCLEOTIDE SEQUENCE [LARGE SCALE GENOMIC DNA]</scope>
    <source>
        <strain evidence="10 11">NRRL 28638</strain>
    </source>
</reference>
<organism evidence="10 11">
    <name type="scientific">Conidiobolus coronatus (strain ATCC 28846 / CBS 209.66 / NRRL 28638)</name>
    <name type="common">Delacroixia coronata</name>
    <dbReference type="NCBI Taxonomy" id="796925"/>
    <lineage>
        <taxon>Eukaryota</taxon>
        <taxon>Fungi</taxon>
        <taxon>Fungi incertae sedis</taxon>
        <taxon>Zoopagomycota</taxon>
        <taxon>Entomophthoromycotina</taxon>
        <taxon>Entomophthoromycetes</taxon>
        <taxon>Entomophthorales</taxon>
        <taxon>Ancylistaceae</taxon>
        <taxon>Conidiobolus</taxon>
    </lineage>
</organism>
<evidence type="ECO:0000256" key="8">
    <source>
        <dbReference type="RuleBase" id="RU366003"/>
    </source>
</evidence>
<evidence type="ECO:0000256" key="5">
    <source>
        <dbReference type="ARBA" id="ARBA00022801"/>
    </source>
</evidence>
<dbReference type="InterPro" id="IPR016195">
    <property type="entry name" value="Pol/histidinol_Pase-like"/>
</dbReference>
<dbReference type="PANTHER" id="PTHR21039">
    <property type="entry name" value="HISTIDINOL PHOSPHATASE-RELATED"/>
    <property type="match status" value="1"/>
</dbReference>
<dbReference type="UniPathway" id="UPA00031">
    <property type="reaction ID" value="UER00013"/>
</dbReference>
<keyword evidence="5 8" id="KW-0378">Hydrolase</keyword>
<evidence type="ECO:0000256" key="4">
    <source>
        <dbReference type="ARBA" id="ARBA00022605"/>
    </source>
</evidence>
<evidence type="ECO:0000259" key="9">
    <source>
        <dbReference type="Pfam" id="PF02811"/>
    </source>
</evidence>
<dbReference type="SUPFAM" id="SSF89550">
    <property type="entry name" value="PHP domain-like"/>
    <property type="match status" value="1"/>
</dbReference>
<dbReference type="NCBIfam" id="TIGR01856">
    <property type="entry name" value="hisJ_fam"/>
    <property type="match status" value="1"/>
</dbReference>
<dbReference type="EMBL" id="KQ964679">
    <property type="protein sequence ID" value="KXN66898.1"/>
    <property type="molecule type" value="Genomic_DNA"/>
</dbReference>
<accession>A0A137NW36</accession>
<dbReference type="CDD" id="cd12110">
    <property type="entry name" value="PHP_HisPPase_Hisj_like"/>
    <property type="match status" value="1"/>
</dbReference>
<dbReference type="GO" id="GO:0005737">
    <property type="term" value="C:cytoplasm"/>
    <property type="evidence" value="ECO:0007669"/>
    <property type="project" value="TreeGrafter"/>
</dbReference>
<evidence type="ECO:0000256" key="6">
    <source>
        <dbReference type="ARBA" id="ARBA00023102"/>
    </source>
</evidence>
<feature type="domain" description="PHP" evidence="9">
    <location>
        <begin position="5"/>
        <end position="209"/>
    </location>
</feature>
<dbReference type="Pfam" id="PF02811">
    <property type="entry name" value="PHP"/>
    <property type="match status" value="1"/>
</dbReference>
<evidence type="ECO:0000256" key="1">
    <source>
        <dbReference type="ARBA" id="ARBA00004970"/>
    </source>
</evidence>
<evidence type="ECO:0000256" key="3">
    <source>
        <dbReference type="ARBA" id="ARBA00013085"/>
    </source>
</evidence>
<evidence type="ECO:0000313" key="10">
    <source>
        <dbReference type="EMBL" id="KXN66898.1"/>
    </source>
</evidence>
<dbReference type="STRING" id="796925.A0A137NW36"/>
<keyword evidence="4 8" id="KW-0028">Amino-acid biosynthesis</keyword>
<dbReference type="EC" id="3.1.3.15" evidence="3 8"/>
<dbReference type="InterPro" id="IPR004013">
    <property type="entry name" value="PHP_dom"/>
</dbReference>
<comment type="catalytic activity">
    <reaction evidence="7 8">
        <text>L-histidinol phosphate + H2O = L-histidinol + phosphate</text>
        <dbReference type="Rhea" id="RHEA:14465"/>
        <dbReference type="ChEBI" id="CHEBI:15377"/>
        <dbReference type="ChEBI" id="CHEBI:43474"/>
        <dbReference type="ChEBI" id="CHEBI:57699"/>
        <dbReference type="ChEBI" id="CHEBI:57980"/>
        <dbReference type="EC" id="3.1.3.15"/>
    </reaction>
</comment>
<evidence type="ECO:0000256" key="2">
    <source>
        <dbReference type="ARBA" id="ARBA00009152"/>
    </source>
</evidence>
<evidence type="ECO:0000313" key="11">
    <source>
        <dbReference type="Proteomes" id="UP000070444"/>
    </source>
</evidence>
<dbReference type="AlphaFoldDB" id="A0A137NW36"/>
<evidence type="ECO:0000256" key="7">
    <source>
        <dbReference type="ARBA" id="ARBA00049158"/>
    </source>
</evidence>
<sequence length="294" mass="34462">MPFSFHTHSGEFCNHASGRLEEVILRAIELKFDTIGLTEHVPRFEQEFLYPEESELKPSDLATKFEAYYKKANELKLKYKGKINILIGAELEYINEDHCNQLHSYLSKFNFDYLMGSLHHVNNIPIDFDQQTFSLALKSYNNDMEALSLQYFEDQFNLIKKFHPKVIGHFDLIRLFASQDYQLSSDIKEKIDRNIRYIVEYGGLFEINTRSLKKSLPYPYPQPDILKMILELGGKVTLSDDSHGAKDVGMHYDKVLDYLSLMGIDKVYYLVNSENQVKVEEFKGFENWFNNKFK</sequence>
<name>A0A137NW36_CONC2</name>
<dbReference type="OMA" id="DYDRPMY"/>
<protein>
    <recommendedName>
        <fullName evidence="3 8">Histidinol-phosphatase</fullName>
        <shortName evidence="8">HolPase</shortName>
        <ecNumber evidence="3 8">3.1.3.15</ecNumber>
    </recommendedName>
</protein>
<dbReference type="InterPro" id="IPR010140">
    <property type="entry name" value="Histidinol_P_phosphatase_HisJ"/>
</dbReference>
<dbReference type="OrthoDB" id="5957391at2759"/>
<dbReference type="Gene3D" id="3.20.20.140">
    <property type="entry name" value="Metal-dependent hydrolases"/>
    <property type="match status" value="1"/>
</dbReference>
<proteinExistence type="inferred from homology"/>
<keyword evidence="11" id="KW-1185">Reference proteome</keyword>
<dbReference type="GO" id="GO:0004401">
    <property type="term" value="F:histidinol-phosphatase activity"/>
    <property type="evidence" value="ECO:0007669"/>
    <property type="project" value="UniProtKB-UniRule"/>
</dbReference>
<gene>
    <name evidence="10" type="ORF">CONCODRAFT_43437</name>
</gene>
<comment type="pathway">
    <text evidence="1 8">Amino-acid biosynthesis; L-histidine biosynthesis; L-histidine from 5-phospho-alpha-D-ribose 1-diphosphate: step 8/9.</text>
</comment>
<comment type="similarity">
    <text evidence="2 8">Belongs to the PHP hydrolase family. HisK subfamily.</text>
</comment>
<dbReference type="PANTHER" id="PTHR21039:SF0">
    <property type="entry name" value="HISTIDINOL-PHOSPHATASE"/>
    <property type="match status" value="1"/>
</dbReference>
<keyword evidence="6 8" id="KW-0368">Histidine biosynthesis</keyword>